<evidence type="ECO:0000313" key="3">
    <source>
        <dbReference type="Proteomes" id="UP001286313"/>
    </source>
</evidence>
<feature type="compositionally biased region" description="Pro residues" evidence="1">
    <location>
        <begin position="42"/>
        <end position="65"/>
    </location>
</feature>
<evidence type="ECO:0000313" key="2">
    <source>
        <dbReference type="EMBL" id="KAK3882426.1"/>
    </source>
</evidence>
<comment type="caution">
    <text evidence="2">The sequence shown here is derived from an EMBL/GenBank/DDBJ whole genome shotgun (WGS) entry which is preliminary data.</text>
</comment>
<gene>
    <name evidence="2" type="ORF">Pcinc_013200</name>
</gene>
<feature type="compositionally biased region" description="Pro residues" evidence="1">
    <location>
        <begin position="1"/>
        <end position="12"/>
    </location>
</feature>
<feature type="region of interest" description="Disordered" evidence="1">
    <location>
        <begin position="1"/>
        <end position="80"/>
    </location>
</feature>
<dbReference type="Proteomes" id="UP001286313">
    <property type="component" value="Unassembled WGS sequence"/>
</dbReference>
<dbReference type="EMBL" id="JAWQEG010001097">
    <property type="protein sequence ID" value="KAK3882426.1"/>
    <property type="molecule type" value="Genomic_DNA"/>
</dbReference>
<name>A0AAE1KQL9_PETCI</name>
<organism evidence="2 3">
    <name type="scientific">Petrolisthes cinctipes</name>
    <name type="common">Flat porcelain crab</name>
    <dbReference type="NCBI Taxonomy" id="88211"/>
    <lineage>
        <taxon>Eukaryota</taxon>
        <taxon>Metazoa</taxon>
        <taxon>Ecdysozoa</taxon>
        <taxon>Arthropoda</taxon>
        <taxon>Crustacea</taxon>
        <taxon>Multicrustacea</taxon>
        <taxon>Malacostraca</taxon>
        <taxon>Eumalacostraca</taxon>
        <taxon>Eucarida</taxon>
        <taxon>Decapoda</taxon>
        <taxon>Pleocyemata</taxon>
        <taxon>Anomura</taxon>
        <taxon>Galatheoidea</taxon>
        <taxon>Porcellanidae</taxon>
        <taxon>Petrolisthes</taxon>
    </lineage>
</organism>
<reference evidence="2" key="1">
    <citation type="submission" date="2023-10" db="EMBL/GenBank/DDBJ databases">
        <title>Genome assemblies of two species of porcelain crab, Petrolisthes cinctipes and Petrolisthes manimaculis (Anomura: Porcellanidae).</title>
        <authorList>
            <person name="Angst P."/>
        </authorList>
    </citation>
    <scope>NUCLEOTIDE SEQUENCE</scope>
    <source>
        <strain evidence="2">PB745_01</strain>
        <tissue evidence="2">Gill</tissue>
    </source>
</reference>
<proteinExistence type="predicted"/>
<dbReference type="AlphaFoldDB" id="A0AAE1KQL9"/>
<sequence length="130" mass="13794">MSYAPPPPPDPPHTSQEPARCASGYPSGPIHPQGTSRHVTPPFLPSTPSPPLLPATPSTLNPPPSSYHFLRLPSTPPSNTHLPSILLPLPTTSFAFLPLLPATPSTLNSSPSSYHFLRLPPTSPSNTHHP</sequence>
<evidence type="ECO:0000256" key="1">
    <source>
        <dbReference type="SAM" id="MobiDB-lite"/>
    </source>
</evidence>
<protein>
    <submittedName>
        <fullName evidence="2">Uncharacterized protein</fullName>
    </submittedName>
</protein>
<accession>A0AAE1KQL9</accession>
<keyword evidence="3" id="KW-1185">Reference proteome</keyword>